<feature type="transmembrane region" description="Helical" evidence="6">
    <location>
        <begin position="6"/>
        <end position="25"/>
    </location>
</feature>
<dbReference type="PROSITE" id="PS50156">
    <property type="entry name" value="SSD"/>
    <property type="match status" value="1"/>
</dbReference>
<dbReference type="InterPro" id="IPR000731">
    <property type="entry name" value="SSD"/>
</dbReference>
<keyword evidence="9" id="KW-1185">Reference proteome</keyword>
<evidence type="ECO:0000256" key="4">
    <source>
        <dbReference type="ARBA" id="ARBA00022989"/>
    </source>
</evidence>
<keyword evidence="4 6" id="KW-1133">Transmembrane helix</keyword>
<keyword evidence="3 6" id="KW-0812">Transmembrane</keyword>
<organism evidence="8 9">
    <name type="scientific">Portibacter lacus</name>
    <dbReference type="NCBI Taxonomy" id="1099794"/>
    <lineage>
        <taxon>Bacteria</taxon>
        <taxon>Pseudomonadati</taxon>
        <taxon>Bacteroidota</taxon>
        <taxon>Saprospiria</taxon>
        <taxon>Saprospirales</taxon>
        <taxon>Haliscomenobacteraceae</taxon>
        <taxon>Portibacter</taxon>
    </lineage>
</organism>
<dbReference type="GO" id="GO:0005886">
    <property type="term" value="C:plasma membrane"/>
    <property type="evidence" value="ECO:0007669"/>
    <property type="project" value="UniProtKB-SubCell"/>
</dbReference>
<dbReference type="Proteomes" id="UP001156666">
    <property type="component" value="Unassembled WGS sequence"/>
</dbReference>
<sequence>MVKKLRIPIIIAFALMAVYSLTFMFKLNFQFDFESFFPKDDPELAIFKDFIKDFETDDNFLLIGLKREEGIFDQKFLTDLHDLTIKARDLPHVLEAESITKFSYPLITPFGVTAIPAIHIDDPSKYPMEREKLLEDERLLDYLVSRDGKSTAIALKTVDAIRLDQSKELLGGLEALIDSYDFEESHLLGRAVFQKELVRMQVREILVSTIIAGTLVFLIMLFIYRRALTVAIALTSIGLGMTLFMGYLGISGQALSAMTGLYPILMIIVGTSDVIHIMSKYLDELEKGNPPNSSILVTIKEIGLATLLTSVTTAVGFTTLLTSKITPIREFGVNAAVGVMIAYVTVVLFTSAVLSFYDLNKLTSEKTRTNFWNKWMTWAYKASFNNKAIWTSIIAFLVFCGVGISMVTTNYKIESNLPIGAKITKDYYFFEDEFVGFRPVEVAVTTDGNIYDYEIMKEINKVEEKFKEDGHFKAIRSQTMVYKSIAQMYGGNNHDNYKFPETEAEYNKYKEIAAKIPKLSNNILVGKNAKKARVISRMNDVGADSVKVIVENLDTWINQNTDTSLVNFNVTGTAMLLDKNVEYARRSLLTGLAIAIIIVGFLMALLFKNWRYLIIALVPNIFPLLFAGAILGFLNIELEAGITIVFAIIFGIAVDDSIHFLSRFKIGQVNGMSVEESLKNTFLETGKAICITSIILFFGFMVLLFSVHPPSKSIGILIGITLVTALLSDLFIIPLMIRLLIKR</sequence>
<evidence type="ECO:0000259" key="7">
    <source>
        <dbReference type="PROSITE" id="PS50156"/>
    </source>
</evidence>
<feature type="transmembrane region" description="Helical" evidence="6">
    <location>
        <begin position="230"/>
        <end position="250"/>
    </location>
</feature>
<keyword evidence="2" id="KW-1003">Cell membrane</keyword>
<feature type="transmembrane region" description="Helical" evidence="6">
    <location>
        <begin position="302"/>
        <end position="321"/>
    </location>
</feature>
<reference evidence="8" key="1">
    <citation type="journal article" date="2014" name="Int. J. Syst. Evol. Microbiol.">
        <title>Complete genome sequence of Corynebacterium casei LMG S-19264T (=DSM 44701T), isolated from a smear-ripened cheese.</title>
        <authorList>
            <consortium name="US DOE Joint Genome Institute (JGI-PGF)"/>
            <person name="Walter F."/>
            <person name="Albersmeier A."/>
            <person name="Kalinowski J."/>
            <person name="Ruckert C."/>
        </authorList>
    </citation>
    <scope>NUCLEOTIDE SEQUENCE</scope>
    <source>
        <strain evidence="8">NBRC 108769</strain>
    </source>
</reference>
<feature type="transmembrane region" description="Helical" evidence="6">
    <location>
        <begin position="388"/>
        <end position="407"/>
    </location>
</feature>
<dbReference type="Pfam" id="PF03176">
    <property type="entry name" value="MMPL"/>
    <property type="match status" value="2"/>
</dbReference>
<dbReference type="PANTHER" id="PTHR33406">
    <property type="entry name" value="MEMBRANE PROTEIN MJ1562-RELATED"/>
    <property type="match status" value="1"/>
</dbReference>
<dbReference type="InterPro" id="IPR004869">
    <property type="entry name" value="MMPL_dom"/>
</dbReference>
<proteinExistence type="predicted"/>
<feature type="transmembrane region" description="Helical" evidence="6">
    <location>
        <begin position="205"/>
        <end position="224"/>
    </location>
</feature>
<gene>
    <name evidence="8" type="ORF">GCM10007940_12240</name>
</gene>
<dbReference type="SUPFAM" id="SSF82866">
    <property type="entry name" value="Multidrug efflux transporter AcrB transmembrane domain"/>
    <property type="match status" value="2"/>
</dbReference>
<feature type="domain" description="SSD" evidence="7">
    <location>
        <begin position="238"/>
        <end position="356"/>
    </location>
</feature>
<feature type="transmembrane region" description="Helical" evidence="6">
    <location>
        <begin position="688"/>
        <end position="708"/>
    </location>
</feature>
<evidence type="ECO:0000313" key="8">
    <source>
        <dbReference type="EMBL" id="GLR16609.1"/>
    </source>
</evidence>
<feature type="transmembrane region" description="Helical" evidence="6">
    <location>
        <begin position="714"/>
        <end position="741"/>
    </location>
</feature>
<protein>
    <submittedName>
        <fullName evidence="8">Transporter</fullName>
    </submittedName>
</protein>
<accession>A0AA37SN99</accession>
<name>A0AA37SN99_9BACT</name>
<feature type="transmembrane region" description="Helical" evidence="6">
    <location>
        <begin position="588"/>
        <end position="607"/>
    </location>
</feature>
<keyword evidence="5 6" id="KW-0472">Membrane</keyword>
<evidence type="ECO:0000256" key="3">
    <source>
        <dbReference type="ARBA" id="ARBA00022692"/>
    </source>
</evidence>
<feature type="transmembrane region" description="Helical" evidence="6">
    <location>
        <begin position="333"/>
        <end position="357"/>
    </location>
</feature>
<feature type="transmembrane region" description="Helical" evidence="6">
    <location>
        <begin position="262"/>
        <end position="282"/>
    </location>
</feature>
<dbReference type="AlphaFoldDB" id="A0AA37SN99"/>
<evidence type="ECO:0000256" key="1">
    <source>
        <dbReference type="ARBA" id="ARBA00004651"/>
    </source>
</evidence>
<comment type="subcellular location">
    <subcellularLocation>
        <location evidence="1">Cell membrane</location>
        <topology evidence="1">Multi-pass membrane protein</topology>
    </subcellularLocation>
</comment>
<evidence type="ECO:0000256" key="6">
    <source>
        <dbReference type="SAM" id="Phobius"/>
    </source>
</evidence>
<comment type="caution">
    <text evidence="8">The sequence shown here is derived from an EMBL/GenBank/DDBJ whole genome shotgun (WGS) entry which is preliminary data.</text>
</comment>
<evidence type="ECO:0000256" key="2">
    <source>
        <dbReference type="ARBA" id="ARBA00022475"/>
    </source>
</evidence>
<dbReference type="PANTHER" id="PTHR33406:SF12">
    <property type="entry name" value="BLR2997 PROTEIN"/>
    <property type="match status" value="1"/>
</dbReference>
<dbReference type="RefSeq" id="WP_235295357.1">
    <property type="nucleotide sequence ID" value="NZ_BSOH01000006.1"/>
</dbReference>
<evidence type="ECO:0000256" key="5">
    <source>
        <dbReference type="ARBA" id="ARBA00023136"/>
    </source>
</evidence>
<reference evidence="8" key="2">
    <citation type="submission" date="2023-01" db="EMBL/GenBank/DDBJ databases">
        <title>Draft genome sequence of Portibacter lacus strain NBRC 108769.</title>
        <authorList>
            <person name="Sun Q."/>
            <person name="Mori K."/>
        </authorList>
    </citation>
    <scope>NUCLEOTIDE SEQUENCE</scope>
    <source>
        <strain evidence="8">NBRC 108769</strain>
    </source>
</reference>
<evidence type="ECO:0000313" key="9">
    <source>
        <dbReference type="Proteomes" id="UP001156666"/>
    </source>
</evidence>
<dbReference type="InterPro" id="IPR050545">
    <property type="entry name" value="Mycobact_MmpL"/>
</dbReference>
<dbReference type="Gene3D" id="1.20.1640.10">
    <property type="entry name" value="Multidrug efflux transporter AcrB transmembrane domain"/>
    <property type="match status" value="2"/>
</dbReference>
<feature type="transmembrane region" description="Helical" evidence="6">
    <location>
        <begin position="613"/>
        <end position="634"/>
    </location>
</feature>
<dbReference type="EMBL" id="BSOH01000006">
    <property type="protein sequence ID" value="GLR16609.1"/>
    <property type="molecule type" value="Genomic_DNA"/>
</dbReference>